<feature type="compositionally biased region" description="Low complexity" evidence="7">
    <location>
        <begin position="50"/>
        <end position="62"/>
    </location>
</feature>
<evidence type="ECO:0000256" key="5">
    <source>
        <dbReference type="ARBA" id="ARBA00023139"/>
    </source>
</evidence>
<feature type="region of interest" description="Disordered" evidence="7">
    <location>
        <begin position="36"/>
        <end position="62"/>
    </location>
</feature>
<evidence type="ECO:0000256" key="4">
    <source>
        <dbReference type="ARBA" id="ARBA00023136"/>
    </source>
</evidence>
<feature type="signal peptide" evidence="8">
    <location>
        <begin position="1"/>
        <end position="18"/>
    </location>
</feature>
<comment type="caution">
    <text evidence="9">The sequence shown here is derived from an EMBL/GenBank/DDBJ whole genome shotgun (WGS) entry which is preliminary data.</text>
</comment>
<dbReference type="InterPro" id="IPR012556">
    <property type="entry name" value="Entericidin"/>
</dbReference>
<dbReference type="EMBL" id="JAVQLW010000001">
    <property type="protein sequence ID" value="MDS9466124.1"/>
    <property type="molecule type" value="Genomic_DNA"/>
</dbReference>
<evidence type="ECO:0000256" key="8">
    <source>
        <dbReference type="SAM" id="SignalP"/>
    </source>
</evidence>
<dbReference type="Pfam" id="PF08085">
    <property type="entry name" value="Entericidin"/>
    <property type="match status" value="1"/>
</dbReference>
<keyword evidence="6 9" id="KW-0449">Lipoprotein</keyword>
<evidence type="ECO:0000256" key="6">
    <source>
        <dbReference type="ARBA" id="ARBA00023288"/>
    </source>
</evidence>
<evidence type="ECO:0000256" key="2">
    <source>
        <dbReference type="ARBA" id="ARBA00022475"/>
    </source>
</evidence>
<reference evidence="10" key="1">
    <citation type="submission" date="2023-07" db="EMBL/GenBank/DDBJ databases">
        <title>Paracoccus sp. MBLB3053 whole genome sequence.</title>
        <authorList>
            <person name="Hwang C.Y."/>
            <person name="Cho E.-S."/>
            <person name="Seo M.-J."/>
        </authorList>
    </citation>
    <scope>NUCLEOTIDE SEQUENCE [LARGE SCALE GENOMIC DNA]</scope>
    <source>
        <strain evidence="10">MBLB3053</strain>
    </source>
</reference>
<keyword evidence="10" id="KW-1185">Reference proteome</keyword>
<dbReference type="PROSITE" id="PS51257">
    <property type="entry name" value="PROKAR_LIPOPROTEIN"/>
    <property type="match status" value="1"/>
</dbReference>
<evidence type="ECO:0000313" key="9">
    <source>
        <dbReference type="EMBL" id="MDS9466124.1"/>
    </source>
</evidence>
<name>A0ABU2HM75_9RHOB</name>
<keyword evidence="5" id="KW-0564">Palmitate</keyword>
<evidence type="ECO:0000256" key="3">
    <source>
        <dbReference type="ARBA" id="ARBA00022729"/>
    </source>
</evidence>
<comment type="similarity">
    <text evidence="1">Belongs to the EcnA/EcnB lipoprotein family.</text>
</comment>
<dbReference type="RefSeq" id="WP_311158316.1">
    <property type="nucleotide sequence ID" value="NZ_JAVQLW010000001.1"/>
</dbReference>
<feature type="compositionally biased region" description="Polar residues" evidence="7">
    <location>
        <begin position="36"/>
        <end position="48"/>
    </location>
</feature>
<evidence type="ECO:0000313" key="10">
    <source>
        <dbReference type="Proteomes" id="UP001269144"/>
    </source>
</evidence>
<keyword evidence="4" id="KW-0472">Membrane</keyword>
<gene>
    <name evidence="9" type="ORF">RGQ15_00840</name>
</gene>
<keyword evidence="3 8" id="KW-0732">Signal</keyword>
<sequence>MRRIIQFAPLLGLMAVSACETIQGAGRDLQTAGQAITQQGYESQSQMGQAPYSAAPVAPSPY</sequence>
<protein>
    <submittedName>
        <fullName evidence="9">Entericidin A/B family lipoprotein</fullName>
    </submittedName>
</protein>
<organism evidence="9 10">
    <name type="scientific">Paracoccus aurantius</name>
    <dbReference type="NCBI Taxonomy" id="3073814"/>
    <lineage>
        <taxon>Bacteria</taxon>
        <taxon>Pseudomonadati</taxon>
        <taxon>Pseudomonadota</taxon>
        <taxon>Alphaproteobacteria</taxon>
        <taxon>Rhodobacterales</taxon>
        <taxon>Paracoccaceae</taxon>
        <taxon>Paracoccus</taxon>
    </lineage>
</organism>
<feature type="chain" id="PRO_5046392691" evidence="8">
    <location>
        <begin position="19"/>
        <end position="62"/>
    </location>
</feature>
<proteinExistence type="inferred from homology"/>
<evidence type="ECO:0000256" key="1">
    <source>
        <dbReference type="ARBA" id="ARBA00010296"/>
    </source>
</evidence>
<evidence type="ECO:0000256" key="7">
    <source>
        <dbReference type="SAM" id="MobiDB-lite"/>
    </source>
</evidence>
<dbReference type="Proteomes" id="UP001269144">
    <property type="component" value="Unassembled WGS sequence"/>
</dbReference>
<accession>A0ABU2HM75</accession>
<keyword evidence="2" id="KW-1003">Cell membrane</keyword>